<keyword evidence="11" id="KW-1185">Reference proteome</keyword>
<evidence type="ECO:0000256" key="3">
    <source>
        <dbReference type="ARBA" id="ARBA00022679"/>
    </source>
</evidence>
<evidence type="ECO:0000313" key="10">
    <source>
        <dbReference type="EMBL" id="KZZ92253.1"/>
    </source>
</evidence>
<feature type="domain" description="Lipoyl-binding" evidence="8">
    <location>
        <begin position="47"/>
        <end position="123"/>
    </location>
</feature>
<comment type="caution">
    <text evidence="10">The sequence shown here is derived from an EMBL/GenBank/DDBJ whole genome shotgun (WGS) entry which is preliminary data.</text>
</comment>
<dbReference type="SUPFAM" id="SSF47005">
    <property type="entry name" value="Peripheral subunit-binding domain of 2-oxo acid dehydrogenase complex"/>
    <property type="match status" value="1"/>
</dbReference>
<evidence type="ECO:0000259" key="9">
    <source>
        <dbReference type="PROSITE" id="PS51826"/>
    </source>
</evidence>
<dbReference type="VEuPathDB" id="FungiDB:AAP_02908"/>
<sequence>MSFTLTRSFASRVKLGSPRPCLSMALVGGSSPLPVRRPFHSSPLLQGIRSQILKDVGEGISEVQIIQWYVEEGARIEEWSPLCQYQSDKAVDDITSRYEGVIKRLHVQADDTVETGKPLCDIEVEDQQYPDDTLKVQRTTEVEIIKKPQTNPRVIESEASAPAEISDFPQSKHQLLATPAVRALLKTHNVDITQVRGTGKEGRVLKEDVQRYIAARTTQAEDMTKFESSDISKKSNSAPIIGAGDTPQTETRAPLTPIQKQMFQKMSESRAVVPFLFSDEMDSRFLSRTRQALLNAPSNPIKLSVLPFIIKAVSTALHSYPILNARIDTITDPTKPCLVHRQSHNIGVAVDTPTGLVVPNIKNVQDRSILEIADEISRLSTLARSSKLTPKDLAGGTFTVSNIGAIGGLCVAPVIVPTEVAILGVGRTRTAPVFDEQGNVVKGELTSMSWCADHRVIDGATLARMAALVRELLERPERLLATLR</sequence>
<dbReference type="AlphaFoldDB" id="A0A162IEG5"/>
<feature type="compositionally biased region" description="Basic and acidic residues" evidence="7">
    <location>
        <begin position="224"/>
        <end position="233"/>
    </location>
</feature>
<evidence type="ECO:0000256" key="6">
    <source>
        <dbReference type="RuleBase" id="RU003423"/>
    </source>
</evidence>
<dbReference type="SUPFAM" id="SSF52777">
    <property type="entry name" value="CoA-dependent acyltransferases"/>
    <property type="match status" value="1"/>
</dbReference>
<feature type="domain" description="Peripheral subunit-binding (PSBD)" evidence="9">
    <location>
        <begin position="176"/>
        <end position="213"/>
    </location>
</feature>
<dbReference type="PROSITE" id="PS50968">
    <property type="entry name" value="BIOTINYL_LIPOYL"/>
    <property type="match status" value="1"/>
</dbReference>
<dbReference type="FunFam" id="3.30.559.10:FF:000007">
    <property type="entry name" value="Dihydrolipoamide acetyltransferase component of pyruvate dehydrogenase complex"/>
    <property type="match status" value="1"/>
</dbReference>
<evidence type="ECO:0000256" key="4">
    <source>
        <dbReference type="ARBA" id="ARBA00022823"/>
    </source>
</evidence>
<dbReference type="Proteomes" id="UP000242877">
    <property type="component" value="Unassembled WGS sequence"/>
</dbReference>
<comment type="cofactor">
    <cofactor evidence="1 6">
        <name>(R)-lipoate</name>
        <dbReference type="ChEBI" id="CHEBI:83088"/>
    </cofactor>
</comment>
<dbReference type="GO" id="GO:0016407">
    <property type="term" value="F:acetyltransferase activity"/>
    <property type="evidence" value="ECO:0007669"/>
    <property type="project" value="TreeGrafter"/>
</dbReference>
<dbReference type="InterPro" id="IPR036625">
    <property type="entry name" value="E3-bd_dom_sf"/>
</dbReference>
<dbReference type="Pfam" id="PF02817">
    <property type="entry name" value="E3_binding"/>
    <property type="match status" value="1"/>
</dbReference>
<keyword evidence="3 6" id="KW-0808">Transferase</keyword>
<dbReference type="PROSITE" id="PS51826">
    <property type="entry name" value="PSBD"/>
    <property type="match status" value="1"/>
</dbReference>
<evidence type="ECO:0000256" key="1">
    <source>
        <dbReference type="ARBA" id="ARBA00001938"/>
    </source>
</evidence>
<feature type="region of interest" description="Disordered" evidence="7">
    <location>
        <begin position="224"/>
        <end position="251"/>
    </location>
</feature>
<evidence type="ECO:0000256" key="2">
    <source>
        <dbReference type="ARBA" id="ARBA00007317"/>
    </source>
</evidence>
<name>A0A162IEG5_9EURO</name>
<keyword evidence="5 6" id="KW-0012">Acyltransferase</keyword>
<keyword evidence="4 6" id="KW-0450">Lipoyl</keyword>
<dbReference type="PANTHER" id="PTHR43178:SF5">
    <property type="entry name" value="LIPOAMIDE ACYLTRANSFERASE COMPONENT OF BRANCHED-CHAIN ALPHA-KETO ACID DEHYDROGENASE COMPLEX, MITOCHONDRIAL"/>
    <property type="match status" value="1"/>
</dbReference>
<accession>A0A162IEG5</accession>
<evidence type="ECO:0000256" key="7">
    <source>
        <dbReference type="SAM" id="MobiDB-lite"/>
    </source>
</evidence>
<evidence type="ECO:0000259" key="8">
    <source>
        <dbReference type="PROSITE" id="PS50968"/>
    </source>
</evidence>
<dbReference type="InterPro" id="IPR001078">
    <property type="entry name" value="2-oxoacid_DH_actylTfrase"/>
</dbReference>
<dbReference type="PANTHER" id="PTHR43178">
    <property type="entry name" value="DIHYDROLIPOAMIDE ACETYLTRANSFERASE COMPONENT OF PYRUVATE DEHYDROGENASE COMPLEX"/>
    <property type="match status" value="1"/>
</dbReference>
<dbReference type="FunFam" id="2.40.50.100:FF:000041">
    <property type="entry name" value="Dihydrolipoamide acetyltransferase component of pyruvate dehydrogenase complex"/>
    <property type="match status" value="1"/>
</dbReference>
<dbReference type="InterPro" id="IPR000089">
    <property type="entry name" value="Biotin_lipoyl"/>
</dbReference>
<protein>
    <recommendedName>
        <fullName evidence="6">Dihydrolipoamide acetyltransferase component of pyruvate dehydrogenase complex</fullName>
        <ecNumber evidence="6">2.3.1.-</ecNumber>
    </recommendedName>
</protein>
<dbReference type="EMBL" id="AZGZ01000011">
    <property type="protein sequence ID" value="KZZ92253.1"/>
    <property type="molecule type" value="Genomic_DNA"/>
</dbReference>
<dbReference type="GO" id="GO:0031405">
    <property type="term" value="F:lipoic acid binding"/>
    <property type="evidence" value="ECO:0007669"/>
    <property type="project" value="TreeGrafter"/>
</dbReference>
<dbReference type="Gene3D" id="3.30.559.10">
    <property type="entry name" value="Chloramphenicol acetyltransferase-like domain"/>
    <property type="match status" value="1"/>
</dbReference>
<gene>
    <name evidence="10" type="ORF">AAP_02908</name>
</gene>
<comment type="similarity">
    <text evidence="2 6">Belongs to the 2-oxoacid dehydrogenase family.</text>
</comment>
<dbReference type="Gene3D" id="2.40.50.100">
    <property type="match status" value="1"/>
</dbReference>
<reference evidence="10 11" key="1">
    <citation type="journal article" date="2016" name="Genome Biol. Evol.">
        <title>Divergent and convergent evolution of fungal pathogenicity.</title>
        <authorList>
            <person name="Shang Y."/>
            <person name="Xiao G."/>
            <person name="Zheng P."/>
            <person name="Cen K."/>
            <person name="Zhan S."/>
            <person name="Wang C."/>
        </authorList>
    </citation>
    <scope>NUCLEOTIDE SEQUENCE [LARGE SCALE GENOMIC DNA]</scope>
    <source>
        <strain evidence="10 11">ARSEF 7405</strain>
    </source>
</reference>
<dbReference type="SUPFAM" id="SSF51230">
    <property type="entry name" value="Single hybrid motif"/>
    <property type="match status" value="1"/>
</dbReference>
<evidence type="ECO:0000313" key="11">
    <source>
        <dbReference type="Proteomes" id="UP000242877"/>
    </source>
</evidence>
<organism evidence="10 11">
    <name type="scientific">Ascosphaera apis ARSEF 7405</name>
    <dbReference type="NCBI Taxonomy" id="392613"/>
    <lineage>
        <taxon>Eukaryota</taxon>
        <taxon>Fungi</taxon>
        <taxon>Dikarya</taxon>
        <taxon>Ascomycota</taxon>
        <taxon>Pezizomycotina</taxon>
        <taxon>Eurotiomycetes</taxon>
        <taxon>Eurotiomycetidae</taxon>
        <taxon>Onygenales</taxon>
        <taxon>Ascosphaeraceae</taxon>
        <taxon>Ascosphaera</taxon>
    </lineage>
</organism>
<dbReference type="OrthoDB" id="15567at2759"/>
<evidence type="ECO:0000256" key="5">
    <source>
        <dbReference type="ARBA" id="ARBA00023315"/>
    </source>
</evidence>
<dbReference type="InterPro" id="IPR023213">
    <property type="entry name" value="CAT-like_dom_sf"/>
</dbReference>
<dbReference type="InterPro" id="IPR004167">
    <property type="entry name" value="PSBD"/>
</dbReference>
<dbReference type="Pfam" id="PF00198">
    <property type="entry name" value="2-oxoacid_dh"/>
    <property type="match status" value="1"/>
</dbReference>
<dbReference type="FunFam" id="4.10.320.10:FF:000002">
    <property type="entry name" value="Dihydrolipoamide acetyltransferase component of pyruvate dehydrogenase complex"/>
    <property type="match status" value="1"/>
</dbReference>
<dbReference type="Pfam" id="PF00364">
    <property type="entry name" value="Biotin_lipoyl"/>
    <property type="match status" value="1"/>
</dbReference>
<dbReference type="GO" id="GO:0005739">
    <property type="term" value="C:mitochondrion"/>
    <property type="evidence" value="ECO:0007669"/>
    <property type="project" value="TreeGrafter"/>
</dbReference>
<dbReference type="GO" id="GO:0045333">
    <property type="term" value="P:cellular respiration"/>
    <property type="evidence" value="ECO:0007669"/>
    <property type="project" value="UniProtKB-ARBA"/>
</dbReference>
<proteinExistence type="inferred from homology"/>
<dbReference type="Gene3D" id="4.10.320.10">
    <property type="entry name" value="E3-binding domain"/>
    <property type="match status" value="1"/>
</dbReference>
<dbReference type="CDD" id="cd06849">
    <property type="entry name" value="lipoyl_domain"/>
    <property type="match status" value="1"/>
</dbReference>
<dbReference type="InterPro" id="IPR050743">
    <property type="entry name" value="2-oxoacid_DH_E2_comp"/>
</dbReference>
<dbReference type="InterPro" id="IPR011053">
    <property type="entry name" value="Single_hybrid_motif"/>
</dbReference>
<dbReference type="EC" id="2.3.1.-" evidence="6"/>